<dbReference type="InterPro" id="IPR036187">
    <property type="entry name" value="DNA_mismatch_repair_MutS_sf"/>
</dbReference>
<keyword evidence="1" id="KW-0812">Transmembrane</keyword>
<protein>
    <submittedName>
        <fullName evidence="2">Uncharacterized protein</fullName>
    </submittedName>
</protein>
<dbReference type="EMBL" id="JAGEVG010000008">
    <property type="protein sequence ID" value="MBO3098284.1"/>
    <property type="molecule type" value="Genomic_DNA"/>
</dbReference>
<accession>A0ABS3SRL0</accession>
<dbReference type="SUPFAM" id="SSF48334">
    <property type="entry name" value="DNA repair protein MutS, domain III"/>
    <property type="match status" value="1"/>
</dbReference>
<evidence type="ECO:0000313" key="2">
    <source>
        <dbReference type="EMBL" id="MBO3098284.1"/>
    </source>
</evidence>
<gene>
    <name evidence="2" type="ORF">J4051_08405</name>
</gene>
<reference evidence="2 3" key="1">
    <citation type="submission" date="2021-03" db="EMBL/GenBank/DDBJ databases">
        <title>Gelidibacter sp. nov., isolated from costal sediment.</title>
        <authorList>
            <person name="Lun K.-Y."/>
        </authorList>
    </citation>
    <scope>NUCLEOTIDE SEQUENCE [LARGE SCALE GENOMIC DNA]</scope>
    <source>
        <strain evidence="2 3">DF109</strain>
    </source>
</reference>
<proteinExistence type="predicted"/>
<comment type="caution">
    <text evidence="2">The sequence shown here is derived from an EMBL/GenBank/DDBJ whole genome shotgun (WGS) entry which is preliminary data.</text>
</comment>
<evidence type="ECO:0000313" key="3">
    <source>
        <dbReference type="Proteomes" id="UP000681315"/>
    </source>
</evidence>
<name>A0ABS3SRL0_9FLAO</name>
<keyword evidence="3" id="KW-1185">Reference proteome</keyword>
<dbReference type="Proteomes" id="UP000681315">
    <property type="component" value="Unassembled WGS sequence"/>
</dbReference>
<evidence type="ECO:0000256" key="1">
    <source>
        <dbReference type="SAM" id="Phobius"/>
    </source>
</evidence>
<keyword evidence="1" id="KW-1133">Transmembrane helix</keyword>
<feature type="transmembrane region" description="Helical" evidence="1">
    <location>
        <begin position="200"/>
        <end position="220"/>
    </location>
</feature>
<organism evidence="2 3">
    <name type="scientific">Gelidibacter pelagius</name>
    <dbReference type="NCBI Taxonomy" id="2819985"/>
    <lineage>
        <taxon>Bacteria</taxon>
        <taxon>Pseudomonadati</taxon>
        <taxon>Bacteroidota</taxon>
        <taxon>Flavobacteriia</taxon>
        <taxon>Flavobacteriales</taxon>
        <taxon>Flavobacteriaceae</taxon>
        <taxon>Gelidibacter</taxon>
    </lineage>
</organism>
<sequence length="223" mass="25643">MAKTIKLQEEFEALINELERLKSINEITSKNSENAKKTIDEIESFVQSVQIFKTSIENDYQSKKNDFEVIKKSLNDALITLSSNVSDQSHKFETLANNYEESTNQTLDSVLDKFQKKVDTYSAELKSLKEVVSEDFSRFSKSTSGEIDINTKKLNKSITDSQSRLLEQLQLVDEKENEVLRQMVNLSSKLDMNRKKIDQLLLFVVSILIVTVVSFGFMMYKLL</sequence>
<dbReference type="RefSeq" id="WP_208233427.1">
    <property type="nucleotide sequence ID" value="NZ_JAGEVG010000008.1"/>
</dbReference>
<keyword evidence="1" id="KW-0472">Membrane</keyword>